<protein>
    <submittedName>
        <fullName evidence="2">Uncharacterized protein</fullName>
    </submittedName>
</protein>
<comment type="caution">
    <text evidence="2">The sequence shown here is derived from an EMBL/GenBank/DDBJ whole genome shotgun (WGS) entry which is preliminary data.</text>
</comment>
<gene>
    <name evidence="2" type="ORF">CR513_40082</name>
</gene>
<sequence length="86" mass="9487">SHAFSAIQSLNLYSKTSTLIDVLLVNLDMYEDSSPTAATYKQIFLSVAFLNVIINIFASPNINMFGIDLAFICHHLAIDVQIKPIA</sequence>
<keyword evidence="1" id="KW-0812">Transmembrane</keyword>
<reference evidence="2" key="1">
    <citation type="submission" date="2018-05" db="EMBL/GenBank/DDBJ databases">
        <title>Draft genome of Mucuna pruriens seed.</title>
        <authorList>
            <person name="Nnadi N.E."/>
            <person name="Vos R."/>
            <person name="Hasami M.H."/>
            <person name="Devisetty U.K."/>
            <person name="Aguiy J.C."/>
        </authorList>
    </citation>
    <scope>NUCLEOTIDE SEQUENCE [LARGE SCALE GENOMIC DNA]</scope>
    <source>
        <strain evidence="2">JCA_2017</strain>
    </source>
</reference>
<dbReference type="EMBL" id="QJKJ01008528">
    <property type="protein sequence ID" value="RDX79492.1"/>
    <property type="molecule type" value="Genomic_DNA"/>
</dbReference>
<name>A0A371FMM2_MUCPR</name>
<proteinExistence type="predicted"/>
<evidence type="ECO:0000313" key="2">
    <source>
        <dbReference type="EMBL" id="RDX79492.1"/>
    </source>
</evidence>
<dbReference type="AlphaFoldDB" id="A0A371FMM2"/>
<dbReference type="Proteomes" id="UP000257109">
    <property type="component" value="Unassembled WGS sequence"/>
</dbReference>
<keyword evidence="3" id="KW-1185">Reference proteome</keyword>
<feature type="transmembrane region" description="Helical" evidence="1">
    <location>
        <begin position="39"/>
        <end position="58"/>
    </location>
</feature>
<accession>A0A371FMM2</accession>
<keyword evidence="1" id="KW-1133">Transmembrane helix</keyword>
<feature type="non-terminal residue" evidence="2">
    <location>
        <position position="1"/>
    </location>
</feature>
<evidence type="ECO:0000256" key="1">
    <source>
        <dbReference type="SAM" id="Phobius"/>
    </source>
</evidence>
<keyword evidence="1" id="KW-0472">Membrane</keyword>
<evidence type="ECO:0000313" key="3">
    <source>
        <dbReference type="Proteomes" id="UP000257109"/>
    </source>
</evidence>
<organism evidence="2 3">
    <name type="scientific">Mucuna pruriens</name>
    <name type="common">Velvet bean</name>
    <name type="synonym">Dolichos pruriens</name>
    <dbReference type="NCBI Taxonomy" id="157652"/>
    <lineage>
        <taxon>Eukaryota</taxon>
        <taxon>Viridiplantae</taxon>
        <taxon>Streptophyta</taxon>
        <taxon>Embryophyta</taxon>
        <taxon>Tracheophyta</taxon>
        <taxon>Spermatophyta</taxon>
        <taxon>Magnoliopsida</taxon>
        <taxon>eudicotyledons</taxon>
        <taxon>Gunneridae</taxon>
        <taxon>Pentapetalae</taxon>
        <taxon>rosids</taxon>
        <taxon>fabids</taxon>
        <taxon>Fabales</taxon>
        <taxon>Fabaceae</taxon>
        <taxon>Papilionoideae</taxon>
        <taxon>50 kb inversion clade</taxon>
        <taxon>NPAAA clade</taxon>
        <taxon>indigoferoid/millettioid clade</taxon>
        <taxon>Phaseoleae</taxon>
        <taxon>Mucuna</taxon>
    </lineage>
</organism>